<comment type="caution">
    <text evidence="8">The sequence shown here is derived from an EMBL/GenBank/DDBJ whole genome shotgun (WGS) entry which is preliminary data.</text>
</comment>
<dbReference type="AlphaFoldDB" id="A0A1G2KVZ5"/>
<evidence type="ECO:0000256" key="2">
    <source>
        <dbReference type="ARBA" id="ARBA00012415"/>
    </source>
</evidence>
<dbReference type="SUPFAM" id="SSF53448">
    <property type="entry name" value="Nucleotide-diphospho-sugar transferases"/>
    <property type="match status" value="1"/>
</dbReference>
<gene>
    <name evidence="8" type="ORF">A3C16_03095</name>
</gene>
<feature type="domain" description="Nucleotidyl transferase" evidence="7">
    <location>
        <begin position="8"/>
        <end position="267"/>
    </location>
</feature>
<dbReference type="CDD" id="cd02541">
    <property type="entry name" value="UGPase_prokaryotic"/>
    <property type="match status" value="1"/>
</dbReference>
<dbReference type="Gene3D" id="3.90.550.10">
    <property type="entry name" value="Spore Coat Polysaccharide Biosynthesis Protein SpsA, Chain A"/>
    <property type="match status" value="1"/>
</dbReference>
<evidence type="ECO:0000256" key="1">
    <source>
        <dbReference type="ARBA" id="ARBA00006890"/>
    </source>
</evidence>
<evidence type="ECO:0000256" key="4">
    <source>
        <dbReference type="ARBA" id="ARBA00022695"/>
    </source>
</evidence>
<evidence type="ECO:0000256" key="3">
    <source>
        <dbReference type="ARBA" id="ARBA00022679"/>
    </source>
</evidence>
<dbReference type="PANTHER" id="PTHR43197:SF1">
    <property type="entry name" value="UTP--GLUCOSE-1-PHOSPHATE URIDYLYLTRANSFERASE"/>
    <property type="match status" value="1"/>
</dbReference>
<name>A0A1G2KVZ5_9BACT</name>
<comment type="similarity">
    <text evidence="1 6">Belongs to the UDPGP type 2 family.</text>
</comment>
<dbReference type="InterPro" id="IPR029044">
    <property type="entry name" value="Nucleotide-diphossugar_trans"/>
</dbReference>
<dbReference type="GO" id="GO:0003983">
    <property type="term" value="F:UTP:glucose-1-phosphate uridylyltransferase activity"/>
    <property type="evidence" value="ECO:0007669"/>
    <property type="project" value="UniProtKB-EC"/>
</dbReference>
<dbReference type="InterPro" id="IPR005771">
    <property type="entry name" value="GalU_uridylyltTrfase_bac/arc"/>
</dbReference>
<keyword evidence="4 6" id="KW-0548">Nucleotidyltransferase</keyword>
<evidence type="ECO:0000313" key="9">
    <source>
        <dbReference type="Proteomes" id="UP000177811"/>
    </source>
</evidence>
<reference evidence="8 9" key="1">
    <citation type="journal article" date="2016" name="Nat. Commun.">
        <title>Thousands of microbial genomes shed light on interconnected biogeochemical processes in an aquifer system.</title>
        <authorList>
            <person name="Anantharaman K."/>
            <person name="Brown C.T."/>
            <person name="Hug L.A."/>
            <person name="Sharon I."/>
            <person name="Castelle C.J."/>
            <person name="Probst A.J."/>
            <person name="Thomas B.C."/>
            <person name="Singh A."/>
            <person name="Wilkins M.J."/>
            <person name="Karaoz U."/>
            <person name="Brodie E.L."/>
            <person name="Williams K.H."/>
            <person name="Hubbard S.S."/>
            <person name="Banfield J.F."/>
        </authorList>
    </citation>
    <scope>NUCLEOTIDE SEQUENCE [LARGE SCALE GENOMIC DNA]</scope>
</reference>
<dbReference type="InterPro" id="IPR005835">
    <property type="entry name" value="NTP_transferase_dom"/>
</dbReference>
<dbReference type="GO" id="GO:0006011">
    <property type="term" value="P:UDP-alpha-D-glucose metabolic process"/>
    <property type="evidence" value="ECO:0007669"/>
    <property type="project" value="InterPro"/>
</dbReference>
<protein>
    <recommendedName>
        <fullName evidence="2 6">UTP--glucose-1-phosphate uridylyltransferase</fullName>
        <ecNumber evidence="2 6">2.7.7.9</ecNumber>
    </recommendedName>
    <alternativeName>
        <fullName evidence="6">UDP-glucose pyrophosphorylase</fullName>
    </alternativeName>
</protein>
<dbReference type="NCBIfam" id="TIGR01099">
    <property type="entry name" value="galU"/>
    <property type="match status" value="1"/>
</dbReference>
<accession>A0A1G2KVZ5</accession>
<evidence type="ECO:0000256" key="5">
    <source>
        <dbReference type="ARBA" id="ARBA00048128"/>
    </source>
</evidence>
<evidence type="ECO:0000256" key="6">
    <source>
        <dbReference type="RuleBase" id="RU361259"/>
    </source>
</evidence>
<organism evidence="8 9">
    <name type="scientific">Candidatus Sungbacteria bacterium RIFCSPHIGHO2_02_FULL_51_29</name>
    <dbReference type="NCBI Taxonomy" id="1802273"/>
    <lineage>
        <taxon>Bacteria</taxon>
        <taxon>Candidatus Sungiibacteriota</taxon>
    </lineage>
</organism>
<keyword evidence="3 6" id="KW-0808">Transferase</keyword>
<sequence>MEHQIKKVIIPVAGFGTRFLPATKAQPKEMLPIVDKPVIQYLVEEAVASGITEVIFVTGRGKRAIEDHFDNAGELEYYLERRGKHELARTVRDIAGLARFAFVRQKEPHGVGDALLQAFHLIGNEPVAVLFGDDVVYSKTPCLKQLMNVFEKYRNPIIALERVPKKLVSRYGVIDGKKVAHKTYSISKIVEKPSVADAPSNLSVVGKYILTPSVFEALKRIKPQKNQELYLTDALQSVITRGEGVHGFEFSGVRYDCGDKLGLLKAVVDYGLRHPELGSGLRKHLRTVKM</sequence>
<dbReference type="EC" id="2.7.7.9" evidence="2 6"/>
<dbReference type="PANTHER" id="PTHR43197">
    <property type="entry name" value="UTP--GLUCOSE-1-PHOSPHATE URIDYLYLTRANSFERASE"/>
    <property type="match status" value="1"/>
</dbReference>
<evidence type="ECO:0000259" key="7">
    <source>
        <dbReference type="Pfam" id="PF00483"/>
    </source>
</evidence>
<dbReference type="EMBL" id="MHQL01000011">
    <property type="protein sequence ID" value="OHA03615.1"/>
    <property type="molecule type" value="Genomic_DNA"/>
</dbReference>
<dbReference type="Proteomes" id="UP000177811">
    <property type="component" value="Unassembled WGS sequence"/>
</dbReference>
<dbReference type="Pfam" id="PF00483">
    <property type="entry name" value="NTP_transferase"/>
    <property type="match status" value="1"/>
</dbReference>
<proteinExistence type="inferred from homology"/>
<evidence type="ECO:0000313" key="8">
    <source>
        <dbReference type="EMBL" id="OHA03615.1"/>
    </source>
</evidence>
<comment type="catalytic activity">
    <reaction evidence="5 6">
        <text>alpha-D-glucose 1-phosphate + UTP + H(+) = UDP-alpha-D-glucose + diphosphate</text>
        <dbReference type="Rhea" id="RHEA:19889"/>
        <dbReference type="ChEBI" id="CHEBI:15378"/>
        <dbReference type="ChEBI" id="CHEBI:33019"/>
        <dbReference type="ChEBI" id="CHEBI:46398"/>
        <dbReference type="ChEBI" id="CHEBI:58601"/>
        <dbReference type="ChEBI" id="CHEBI:58885"/>
        <dbReference type="EC" id="2.7.7.9"/>
    </reaction>
</comment>